<keyword evidence="2" id="KW-1185">Reference proteome</keyword>
<proteinExistence type="predicted"/>
<dbReference type="EMBL" id="BMLI01000001">
    <property type="protein sequence ID" value="GGM79877.1"/>
    <property type="molecule type" value="Genomic_DNA"/>
</dbReference>
<evidence type="ECO:0008006" key="3">
    <source>
        <dbReference type="Google" id="ProtNLM"/>
    </source>
</evidence>
<reference evidence="2" key="1">
    <citation type="journal article" date="2019" name="Int. J. Syst. Evol. Microbiol.">
        <title>The Global Catalogue of Microorganisms (GCM) 10K type strain sequencing project: providing services to taxonomists for standard genome sequencing and annotation.</title>
        <authorList>
            <consortium name="The Broad Institute Genomics Platform"/>
            <consortium name="The Broad Institute Genome Sequencing Center for Infectious Disease"/>
            <person name="Wu L."/>
            <person name="Ma J."/>
        </authorList>
    </citation>
    <scope>NUCLEOTIDE SEQUENCE [LARGE SCALE GENOMIC DNA]</scope>
    <source>
        <strain evidence="2">CGMCC 1.6375</strain>
    </source>
</reference>
<evidence type="ECO:0000313" key="1">
    <source>
        <dbReference type="EMBL" id="GGM79877.1"/>
    </source>
</evidence>
<comment type="caution">
    <text evidence="1">The sequence shown here is derived from an EMBL/GenBank/DDBJ whole genome shotgun (WGS) entry which is preliminary data.</text>
</comment>
<dbReference type="Proteomes" id="UP000632339">
    <property type="component" value="Unassembled WGS sequence"/>
</dbReference>
<protein>
    <recommendedName>
        <fullName evidence="3">Transposase</fullName>
    </recommendedName>
</protein>
<accession>A0ABQ2HGX0</accession>
<name>A0ABQ2HGX0_9BACT</name>
<gene>
    <name evidence="1" type="ORF">GCM10010967_09580</name>
</gene>
<sequence>MKETKPLEETKKFKLSPAQQQFVDQKLKDANEYLRTADLSALFADRTKTDKTKKV</sequence>
<organism evidence="1 2">
    <name type="scientific">Dyadobacter beijingensis</name>
    <dbReference type="NCBI Taxonomy" id="365489"/>
    <lineage>
        <taxon>Bacteria</taxon>
        <taxon>Pseudomonadati</taxon>
        <taxon>Bacteroidota</taxon>
        <taxon>Cytophagia</taxon>
        <taxon>Cytophagales</taxon>
        <taxon>Spirosomataceae</taxon>
        <taxon>Dyadobacter</taxon>
    </lineage>
</organism>
<evidence type="ECO:0000313" key="2">
    <source>
        <dbReference type="Proteomes" id="UP000632339"/>
    </source>
</evidence>